<feature type="coiled-coil region" evidence="11">
    <location>
        <begin position="585"/>
        <end position="612"/>
    </location>
</feature>
<dbReference type="InterPro" id="IPR051131">
    <property type="entry name" value="NEK_Ser/Thr_kinase_NIMA"/>
</dbReference>
<feature type="region of interest" description="Disordered" evidence="12">
    <location>
        <begin position="627"/>
        <end position="652"/>
    </location>
</feature>
<comment type="similarity">
    <text evidence="1">Belongs to the protein kinase superfamily. NEK Ser/Thr protein kinase family. NIMA subfamily.</text>
</comment>
<evidence type="ECO:0000256" key="8">
    <source>
        <dbReference type="ARBA" id="ARBA00047899"/>
    </source>
</evidence>
<feature type="region of interest" description="Disordered" evidence="12">
    <location>
        <begin position="1054"/>
        <end position="1111"/>
    </location>
</feature>
<accession>A0ABM4NRK1</accession>
<evidence type="ECO:0000259" key="13">
    <source>
        <dbReference type="PROSITE" id="PS50011"/>
    </source>
</evidence>
<keyword evidence="7 10" id="KW-0067">ATP-binding</keyword>
<keyword evidence="5 10" id="KW-0547">Nucleotide-binding</keyword>
<protein>
    <recommendedName>
        <fullName evidence="2">non-specific serine/threonine protein kinase</fullName>
        <ecNumber evidence="2">2.7.11.1</ecNumber>
    </recommendedName>
</protein>
<feature type="region of interest" description="Disordered" evidence="12">
    <location>
        <begin position="850"/>
        <end position="878"/>
    </location>
</feature>
<dbReference type="Pfam" id="PF00069">
    <property type="entry name" value="Pkinase"/>
    <property type="match status" value="1"/>
</dbReference>
<evidence type="ECO:0000256" key="10">
    <source>
        <dbReference type="PROSITE-ProRule" id="PRU10141"/>
    </source>
</evidence>
<dbReference type="Gene3D" id="1.10.510.10">
    <property type="entry name" value="Transferase(Phosphotransferase) domain 1"/>
    <property type="match status" value="1"/>
</dbReference>
<evidence type="ECO:0000313" key="14">
    <source>
        <dbReference type="Proteomes" id="UP001652662"/>
    </source>
</evidence>
<dbReference type="InterPro" id="IPR011009">
    <property type="entry name" value="Kinase-like_dom_sf"/>
</dbReference>
<evidence type="ECO:0000313" key="15">
    <source>
        <dbReference type="RefSeq" id="XP_070467570.1"/>
    </source>
</evidence>
<evidence type="ECO:0000256" key="2">
    <source>
        <dbReference type="ARBA" id="ARBA00012513"/>
    </source>
</evidence>
<dbReference type="InterPro" id="IPR008271">
    <property type="entry name" value="Ser/Thr_kinase_AS"/>
</dbReference>
<keyword evidence="3" id="KW-0723">Serine/threonine-protein kinase</keyword>
<evidence type="ECO:0000256" key="5">
    <source>
        <dbReference type="ARBA" id="ARBA00022741"/>
    </source>
</evidence>
<gene>
    <name evidence="15" type="primary">NEK1</name>
</gene>
<reference evidence="15" key="2">
    <citation type="submission" date="2025-08" db="UniProtKB">
        <authorList>
            <consortium name="RefSeq"/>
        </authorList>
    </citation>
    <scope>IDENTIFICATION</scope>
    <source>
        <tissue evidence="15">Blood</tissue>
    </source>
</reference>
<dbReference type="SUPFAM" id="SSF56112">
    <property type="entry name" value="Protein kinase-like (PK-like)"/>
    <property type="match status" value="1"/>
</dbReference>
<evidence type="ECO:0000256" key="1">
    <source>
        <dbReference type="ARBA" id="ARBA00010886"/>
    </source>
</evidence>
<dbReference type="PROSITE" id="PS00107">
    <property type="entry name" value="PROTEIN_KINASE_ATP"/>
    <property type="match status" value="1"/>
</dbReference>
<dbReference type="SMART" id="SM00220">
    <property type="entry name" value="S_TKc"/>
    <property type="match status" value="1"/>
</dbReference>
<dbReference type="PROSITE" id="PS00108">
    <property type="entry name" value="PROTEIN_KINASE_ST"/>
    <property type="match status" value="1"/>
</dbReference>
<reference evidence="14" key="1">
    <citation type="submission" date="2025-05" db="UniProtKB">
        <authorList>
            <consortium name="RefSeq"/>
        </authorList>
    </citation>
    <scope>NUCLEOTIDE SEQUENCE [LARGE SCALE GENOMIC DNA]</scope>
</reference>
<feature type="region of interest" description="Disordered" evidence="12">
    <location>
        <begin position="463"/>
        <end position="482"/>
    </location>
</feature>
<keyword evidence="6 15" id="KW-0418">Kinase</keyword>
<evidence type="ECO:0000256" key="3">
    <source>
        <dbReference type="ARBA" id="ARBA00022527"/>
    </source>
</evidence>
<dbReference type="EC" id="2.7.11.1" evidence="2"/>
<evidence type="ECO:0000256" key="12">
    <source>
        <dbReference type="SAM" id="MobiDB-lite"/>
    </source>
</evidence>
<evidence type="ECO:0000256" key="9">
    <source>
        <dbReference type="ARBA" id="ARBA00048679"/>
    </source>
</evidence>
<feature type="domain" description="Protein kinase" evidence="13">
    <location>
        <begin position="4"/>
        <end position="258"/>
    </location>
</feature>
<organism evidence="14 15">
    <name type="scientific">Equus przewalskii</name>
    <name type="common">Przewalski's horse</name>
    <name type="synonym">Equus caballus przewalskii</name>
    <dbReference type="NCBI Taxonomy" id="9798"/>
    <lineage>
        <taxon>Eukaryota</taxon>
        <taxon>Metazoa</taxon>
        <taxon>Chordata</taxon>
        <taxon>Craniata</taxon>
        <taxon>Vertebrata</taxon>
        <taxon>Euteleostomi</taxon>
        <taxon>Mammalia</taxon>
        <taxon>Eutheria</taxon>
        <taxon>Laurasiatheria</taxon>
        <taxon>Perissodactyla</taxon>
        <taxon>Equidae</taxon>
        <taxon>Equus</taxon>
    </lineage>
</organism>
<feature type="binding site" evidence="10">
    <location>
        <position position="33"/>
    </location>
    <ligand>
        <name>ATP</name>
        <dbReference type="ChEBI" id="CHEBI:30616"/>
    </ligand>
</feature>
<dbReference type="Gene3D" id="3.30.200.20">
    <property type="entry name" value="Phosphorylase Kinase, domain 1"/>
    <property type="match status" value="1"/>
</dbReference>
<evidence type="ECO:0000256" key="7">
    <source>
        <dbReference type="ARBA" id="ARBA00022840"/>
    </source>
</evidence>
<comment type="catalytic activity">
    <reaction evidence="9">
        <text>L-seryl-[protein] + ATP = O-phospho-L-seryl-[protein] + ADP + H(+)</text>
        <dbReference type="Rhea" id="RHEA:17989"/>
        <dbReference type="Rhea" id="RHEA-COMP:9863"/>
        <dbReference type="Rhea" id="RHEA-COMP:11604"/>
        <dbReference type="ChEBI" id="CHEBI:15378"/>
        <dbReference type="ChEBI" id="CHEBI:29999"/>
        <dbReference type="ChEBI" id="CHEBI:30616"/>
        <dbReference type="ChEBI" id="CHEBI:83421"/>
        <dbReference type="ChEBI" id="CHEBI:456216"/>
        <dbReference type="EC" id="2.7.11.1"/>
    </reaction>
</comment>
<sequence length="1196" mass="135642">MEKYVRLQKIGEGSFGKAVLVKSTEDERQYVIKEINISRMSNKEREESRREVAVLANMKHPNIVQYRESFEENGSLYIVMDYCEGGDLFKRINAQKGVLFQEDQILDWFVQICLALKHVHDRKILHRDIKSQNIFLTKDGTIQLGDFGIARVLNSTVELARTCIGTPYYLSPEICENKPYNNKSDIWALGCVLYEMCTLKHAFEAGNMKNLVLKIISGSFPPVSLHYSYELRSLLSQLFKRNPRDRPSVNSILEKGFIAKRIEKFLSPQLIAEEFCLKAFSKFGAQPIPAKRPASGQSLASVVSAPKITKPAAKYGVPLTYKKYGDKKLHEKKPLQKHKQAHQTPVKKVNPGEERRKMFEEPARKGRLEFIEKEKKQKEQISLIKAEQMKRQEKERLERINRAREQGWRNVLSAGGSGEVKAPFFGSGGAVAPSPFPSRGQYEHYHAIFDQMQQQRAQNNEAKWKGETRGRRLPERQKGQLAVERAKQVEEFLQRKREARQNKARAEGHMGILQNLAAMYGGRSSSSRGGKPRNKEEEVYLARLRQIRLQNFNERQQIRAKLRGEKKEADSSEGQEGSEDADTRRKKVEALKAQASARAAVLKEQLERKRKEAYEREKKVWEEHLVAKGVKSSDMSPPSGQHEAGGSPSKQQMRSVISVTSALKEVGMDGSVTDTQETSEEMQKTNNAISSKREILRRLNQHLKAQEDETGKQCRPDTCEIIVHEEAKEHEKEKSVSSDRKKWEAGGQLVIPLDELTLDTSFSATEKHTVGEVIKLDPGGSPRRVWGKSPTNSVLKILGEAELQLQTELLENTAVGREISPDEENYKPFITGEEKVKSISLEMNPLATVDSSVETNSPKFNEASPQTSLKSEGNLDEPDDLETEVLQEPSGVNKDGSLPCTVIDVWISEIKETKETDRLEDRINIQQNEVSEDGILRNLDQLSEVHMEESFPLRSRSDSPPKSKNKNSLLIGLSTGLFDANNPKMLRTCSLPDLSKLFGTLMDVPTVGDVRQDNLEIDEIEDEHVKDGPSDSEDIVFEETDTDLQELQASMEQLLREQPGEEDSEEEESVLKNSDIEQTANGTELADEDDNPSSESALNEEWHSDNSDGEVTSECEYDSVFNHLEELRLHLEQEIGFEKFFEVYEKIKAIHEDEDENIEISSTVVQNILGNEHQHLYAKILHLVMADGAYQEDNDE</sequence>
<dbReference type="PANTHER" id="PTHR44899:SF4">
    <property type="entry name" value="SERINE_THREONINE-PROTEIN KINASE NEK1"/>
    <property type="match status" value="1"/>
</dbReference>
<feature type="compositionally biased region" description="Acidic residues" evidence="12">
    <location>
        <begin position="571"/>
        <end position="580"/>
    </location>
</feature>
<dbReference type="PROSITE" id="PS50011">
    <property type="entry name" value="PROTEIN_KINASE_DOM"/>
    <property type="match status" value="1"/>
</dbReference>
<evidence type="ECO:0000256" key="11">
    <source>
        <dbReference type="SAM" id="Coils"/>
    </source>
</evidence>
<proteinExistence type="inferred from homology"/>
<feature type="compositionally biased region" description="Polar residues" evidence="12">
    <location>
        <begin position="850"/>
        <end position="871"/>
    </location>
</feature>
<keyword evidence="4" id="KW-0808">Transferase</keyword>
<dbReference type="GO" id="GO:0016301">
    <property type="term" value="F:kinase activity"/>
    <property type="evidence" value="ECO:0007669"/>
    <property type="project" value="UniProtKB-KW"/>
</dbReference>
<dbReference type="InterPro" id="IPR017441">
    <property type="entry name" value="Protein_kinase_ATP_BS"/>
</dbReference>
<comment type="catalytic activity">
    <reaction evidence="8">
        <text>L-threonyl-[protein] + ATP = O-phospho-L-threonyl-[protein] + ADP + H(+)</text>
        <dbReference type="Rhea" id="RHEA:46608"/>
        <dbReference type="Rhea" id="RHEA-COMP:11060"/>
        <dbReference type="Rhea" id="RHEA-COMP:11605"/>
        <dbReference type="ChEBI" id="CHEBI:15378"/>
        <dbReference type="ChEBI" id="CHEBI:30013"/>
        <dbReference type="ChEBI" id="CHEBI:30616"/>
        <dbReference type="ChEBI" id="CHEBI:61977"/>
        <dbReference type="ChEBI" id="CHEBI:456216"/>
        <dbReference type="EC" id="2.7.11.1"/>
    </reaction>
</comment>
<feature type="region of interest" description="Disordered" evidence="12">
    <location>
        <begin position="332"/>
        <end position="355"/>
    </location>
</feature>
<name>A0ABM4NRK1_EQUPR</name>
<keyword evidence="11" id="KW-0175">Coiled coil</keyword>
<dbReference type="InterPro" id="IPR000719">
    <property type="entry name" value="Prot_kinase_dom"/>
</dbReference>
<dbReference type="PANTHER" id="PTHR44899">
    <property type="entry name" value="CAMK FAMILY PROTEIN KINASE"/>
    <property type="match status" value="1"/>
</dbReference>
<keyword evidence="14" id="KW-1185">Reference proteome</keyword>
<dbReference type="RefSeq" id="XP_070467570.1">
    <property type="nucleotide sequence ID" value="XM_070611469.1"/>
</dbReference>
<dbReference type="GeneID" id="103567995"/>
<evidence type="ECO:0000256" key="4">
    <source>
        <dbReference type="ARBA" id="ARBA00022679"/>
    </source>
</evidence>
<feature type="region of interest" description="Disordered" evidence="12">
    <location>
        <begin position="562"/>
        <end position="585"/>
    </location>
</feature>
<dbReference type="Proteomes" id="UP001652662">
    <property type="component" value="Chromosome 2"/>
</dbReference>
<dbReference type="CDD" id="cd08218">
    <property type="entry name" value="STKc_Nek1"/>
    <property type="match status" value="1"/>
</dbReference>
<evidence type="ECO:0000256" key="6">
    <source>
        <dbReference type="ARBA" id="ARBA00022777"/>
    </source>
</evidence>